<dbReference type="CDD" id="cd00085">
    <property type="entry name" value="HNHc"/>
    <property type="match status" value="1"/>
</dbReference>
<dbReference type="AlphaFoldDB" id="A0A1J1LNB2"/>
<evidence type="ECO:0000313" key="3">
    <source>
        <dbReference type="Proteomes" id="UP000184315"/>
    </source>
</evidence>
<reference evidence="3" key="1">
    <citation type="submission" date="2015-10" db="EMBL/GenBank/DDBJ databases">
        <authorList>
            <person name="Regsiter A."/>
            <person name="william w."/>
        </authorList>
    </citation>
    <scope>NUCLEOTIDE SEQUENCE [LARGE SCALE GENOMIC DNA]</scope>
</reference>
<dbReference type="Pfam" id="PF13391">
    <property type="entry name" value="HNH_2"/>
    <property type="match status" value="1"/>
</dbReference>
<accession>A0A1J1LNB2</accession>
<dbReference type="Gene3D" id="1.10.30.50">
    <property type="match status" value="1"/>
</dbReference>
<name>A0A1J1LNB2_9CYAN</name>
<feature type="domain" description="HNH nuclease" evidence="1">
    <location>
        <begin position="218"/>
        <end position="271"/>
    </location>
</feature>
<dbReference type="Proteomes" id="UP000184315">
    <property type="component" value="Unassembled WGS sequence"/>
</dbReference>
<evidence type="ECO:0000259" key="1">
    <source>
        <dbReference type="Pfam" id="PF13391"/>
    </source>
</evidence>
<keyword evidence="3" id="KW-1185">Reference proteome</keyword>
<dbReference type="EMBL" id="CZDF01000166">
    <property type="protein sequence ID" value="CUR33903.1"/>
    <property type="molecule type" value="Genomic_DNA"/>
</dbReference>
<dbReference type="RefSeq" id="WP_083579840.1">
    <property type="nucleotide sequence ID" value="NZ_LN889762.1"/>
</dbReference>
<evidence type="ECO:0000313" key="2">
    <source>
        <dbReference type="EMBL" id="CUR33903.1"/>
    </source>
</evidence>
<gene>
    <name evidence="2" type="ORF">PL921460012</name>
</gene>
<organism evidence="2 3">
    <name type="scientific">Planktothrix tepida PCC 9214</name>
    <dbReference type="NCBI Taxonomy" id="671072"/>
    <lineage>
        <taxon>Bacteria</taxon>
        <taxon>Bacillati</taxon>
        <taxon>Cyanobacteriota</taxon>
        <taxon>Cyanophyceae</taxon>
        <taxon>Oscillatoriophycideae</taxon>
        <taxon>Oscillatoriales</taxon>
        <taxon>Microcoleaceae</taxon>
        <taxon>Planktothrix</taxon>
    </lineage>
</organism>
<dbReference type="STRING" id="671072.PL921460012"/>
<protein>
    <recommendedName>
        <fullName evidence="1">HNH nuclease domain-containing protein</fullName>
    </recommendedName>
</protein>
<dbReference type="OrthoDB" id="5678128at2"/>
<dbReference type="PIRSF" id="PIRSF030850">
    <property type="entry name" value="UCP030850"/>
    <property type="match status" value="1"/>
</dbReference>
<sequence>MIKDINYYCLKFSPRSQFNKIGLNVSLSAGFAPNKPVLLLSIIELIGRGQIQYNQIEVSPELIATFLKLWQTLDIHRRADMGLPFFHLRSDGFWHFKAKPGFEFIESSQSKIKVRNITSLRQAVDYAYLDSELFTLLLNPTSRIELTAVLLNSWFPSQTEQLEQSLEFNAFEELQNRLLREGGQVYQPDEVEREDQETAIVRDGAFRRIVTSVYGYRCAFCGLQILNHQENIVDGSHIKPFSKFYDDRINNGISLCKNHHWAFDRFWFTINDDYTIEVAQTLHEDAPHTTPMKEFQGQQIWLPNREEYHPRPDALYWHRQTFWERVS</sequence>
<dbReference type="InterPro" id="IPR011396">
    <property type="entry name" value="PT_DNA_restrict"/>
</dbReference>
<dbReference type="InterPro" id="IPR003615">
    <property type="entry name" value="HNH_nuc"/>
</dbReference>
<proteinExistence type="predicted"/>